<dbReference type="PIRSF" id="PIRSF005917">
    <property type="entry name" value="MTase_YraL"/>
    <property type="match status" value="1"/>
</dbReference>
<dbReference type="Pfam" id="PF00590">
    <property type="entry name" value="TP_methylase"/>
    <property type="match status" value="1"/>
</dbReference>
<evidence type="ECO:0000256" key="1">
    <source>
        <dbReference type="ARBA" id="ARBA00022490"/>
    </source>
</evidence>
<organism evidence="7 8">
    <name type="scientific">Adhaeribacter terrigena</name>
    <dbReference type="NCBI Taxonomy" id="2793070"/>
    <lineage>
        <taxon>Bacteria</taxon>
        <taxon>Pseudomonadati</taxon>
        <taxon>Bacteroidota</taxon>
        <taxon>Cytophagia</taxon>
        <taxon>Cytophagales</taxon>
        <taxon>Hymenobacteraceae</taxon>
        <taxon>Adhaeribacter</taxon>
    </lineage>
</organism>
<evidence type="ECO:0000313" key="8">
    <source>
        <dbReference type="Proteomes" id="UP000644147"/>
    </source>
</evidence>
<dbReference type="PANTHER" id="PTHR46111:SF2">
    <property type="entry name" value="SAM-DEPENDENT METHYLTRANSFERASE"/>
    <property type="match status" value="1"/>
</dbReference>
<dbReference type="PANTHER" id="PTHR46111">
    <property type="entry name" value="RIBOSOMAL RNA SMALL SUBUNIT METHYLTRANSFERASE I"/>
    <property type="match status" value="1"/>
</dbReference>
<comment type="caution">
    <text evidence="7">The sequence shown here is derived from an EMBL/GenBank/DDBJ whole genome shotgun (WGS) entry which is preliminary data.</text>
</comment>
<keyword evidence="8" id="KW-1185">Reference proteome</keyword>
<keyword evidence="3 7" id="KW-0489">Methyltransferase</keyword>
<sequence length="237" mass="25976">MNKGILYLIPTVLAEDTAATVIPPQVINTVADLDYFLVENARTARRFVKTISPEKVIEQLQFTVVDKDTPPAEVKKALQPILDGKDGGVISEAGCPGIADPGAELAKYAHQFGIKVVPLVGPSAILLALMGSGFNGQSFAFHGYIPIDKKLRFQAIRNLEAEMLKRDQTQIFMETPYRNNQLLSDLMSTLSPGTMLCVAANITAPDELLQTKTVAEWKQKLPDLHKIPTVFLIYKGV</sequence>
<dbReference type="InterPro" id="IPR035996">
    <property type="entry name" value="4pyrrol_Methylase_sf"/>
</dbReference>
<protein>
    <submittedName>
        <fullName evidence="7">SAM-dependent methyltransferase</fullName>
    </submittedName>
</protein>
<keyword evidence="2" id="KW-0698">rRNA processing</keyword>
<gene>
    <name evidence="7" type="ORF">I5M27_15415</name>
</gene>
<name>A0ABS1C4S2_9BACT</name>
<dbReference type="InterPro" id="IPR014777">
    <property type="entry name" value="4pyrrole_Mease_sub1"/>
</dbReference>
<evidence type="ECO:0000313" key="7">
    <source>
        <dbReference type="EMBL" id="MBK0404386.1"/>
    </source>
</evidence>
<feature type="domain" description="Tetrapyrrole methylase" evidence="6">
    <location>
        <begin position="24"/>
        <end position="216"/>
    </location>
</feature>
<dbReference type="Proteomes" id="UP000644147">
    <property type="component" value="Unassembled WGS sequence"/>
</dbReference>
<accession>A0ABS1C4S2</accession>
<dbReference type="Gene3D" id="3.30.950.10">
    <property type="entry name" value="Methyltransferase, Cobalt-precorrin-4 Transmethylase, Domain 2"/>
    <property type="match status" value="1"/>
</dbReference>
<dbReference type="InterPro" id="IPR008189">
    <property type="entry name" value="rRNA_ssu_MeTfrase_I"/>
</dbReference>
<proteinExistence type="predicted"/>
<reference evidence="7 8" key="1">
    <citation type="submission" date="2020-12" db="EMBL/GenBank/DDBJ databases">
        <title>Bacterial novel species Adhaeribacter sp. BT258 isolated from soil.</title>
        <authorList>
            <person name="Jung H.-Y."/>
        </authorList>
    </citation>
    <scope>NUCLEOTIDE SEQUENCE [LARGE SCALE GENOMIC DNA]</scope>
    <source>
        <strain evidence="7 8">BT258</strain>
    </source>
</reference>
<keyword evidence="1" id="KW-0963">Cytoplasm</keyword>
<dbReference type="Gene3D" id="3.40.1010.10">
    <property type="entry name" value="Cobalt-precorrin-4 Transmethylase, Domain 1"/>
    <property type="match status" value="1"/>
</dbReference>
<dbReference type="GO" id="GO:0032259">
    <property type="term" value="P:methylation"/>
    <property type="evidence" value="ECO:0007669"/>
    <property type="project" value="UniProtKB-KW"/>
</dbReference>
<dbReference type="CDD" id="cd11649">
    <property type="entry name" value="RsmI_like"/>
    <property type="match status" value="1"/>
</dbReference>
<dbReference type="InterPro" id="IPR000878">
    <property type="entry name" value="4pyrrol_Mease"/>
</dbReference>
<evidence type="ECO:0000256" key="5">
    <source>
        <dbReference type="ARBA" id="ARBA00022691"/>
    </source>
</evidence>
<dbReference type="InterPro" id="IPR014776">
    <property type="entry name" value="4pyrrole_Mease_sub2"/>
</dbReference>
<dbReference type="SUPFAM" id="SSF53790">
    <property type="entry name" value="Tetrapyrrole methylase"/>
    <property type="match status" value="1"/>
</dbReference>
<dbReference type="EMBL" id="JAEHFX010000009">
    <property type="protein sequence ID" value="MBK0404386.1"/>
    <property type="molecule type" value="Genomic_DNA"/>
</dbReference>
<keyword evidence="4" id="KW-0808">Transferase</keyword>
<evidence type="ECO:0000256" key="3">
    <source>
        <dbReference type="ARBA" id="ARBA00022603"/>
    </source>
</evidence>
<evidence type="ECO:0000256" key="4">
    <source>
        <dbReference type="ARBA" id="ARBA00022679"/>
    </source>
</evidence>
<keyword evidence="5" id="KW-0949">S-adenosyl-L-methionine</keyword>
<evidence type="ECO:0000256" key="2">
    <source>
        <dbReference type="ARBA" id="ARBA00022552"/>
    </source>
</evidence>
<dbReference type="RefSeq" id="WP_200507228.1">
    <property type="nucleotide sequence ID" value="NZ_JAEHFX010000009.1"/>
</dbReference>
<evidence type="ECO:0000259" key="6">
    <source>
        <dbReference type="Pfam" id="PF00590"/>
    </source>
</evidence>
<dbReference type="GO" id="GO:0008168">
    <property type="term" value="F:methyltransferase activity"/>
    <property type="evidence" value="ECO:0007669"/>
    <property type="project" value="UniProtKB-KW"/>
</dbReference>